<protein>
    <recommendedName>
        <fullName evidence="1">Reverse transcriptase domain-containing protein</fullName>
    </recommendedName>
</protein>
<dbReference type="AlphaFoldDB" id="A0A5C3P3Y4"/>
<sequence length="127" mass="14308">ARGPDGVDYRAVLAFKKPRKPGNAPEHFRTIGLESCALKTLTLLIERRLREWAEATARIPPTQSGFRRLHRTQNPAFILRALVEKARALGRSLIVVFLDLKNAFPSVDQHTLWAKLARWGANGPMID</sequence>
<dbReference type="STRING" id="1314778.A0A5C3P3Y4"/>
<accession>A0A5C3P3Y4</accession>
<dbReference type="Pfam" id="PF00078">
    <property type="entry name" value="RVT_1"/>
    <property type="match status" value="1"/>
</dbReference>
<dbReference type="PANTHER" id="PTHR19446">
    <property type="entry name" value="REVERSE TRANSCRIPTASES"/>
    <property type="match status" value="1"/>
</dbReference>
<dbReference type="InParanoid" id="A0A5C3P3Y4"/>
<proteinExistence type="predicted"/>
<evidence type="ECO:0000313" key="3">
    <source>
        <dbReference type="Proteomes" id="UP000308197"/>
    </source>
</evidence>
<organism evidence="2 3">
    <name type="scientific">Polyporus arcularius HHB13444</name>
    <dbReference type="NCBI Taxonomy" id="1314778"/>
    <lineage>
        <taxon>Eukaryota</taxon>
        <taxon>Fungi</taxon>
        <taxon>Dikarya</taxon>
        <taxon>Basidiomycota</taxon>
        <taxon>Agaricomycotina</taxon>
        <taxon>Agaricomycetes</taxon>
        <taxon>Polyporales</taxon>
        <taxon>Polyporaceae</taxon>
        <taxon>Polyporus</taxon>
    </lineage>
</organism>
<keyword evidence="3" id="KW-1185">Reference proteome</keyword>
<feature type="non-terminal residue" evidence="2">
    <location>
        <position position="127"/>
    </location>
</feature>
<dbReference type="Proteomes" id="UP000308197">
    <property type="component" value="Unassembled WGS sequence"/>
</dbReference>
<evidence type="ECO:0000313" key="2">
    <source>
        <dbReference type="EMBL" id="TFK83000.1"/>
    </source>
</evidence>
<gene>
    <name evidence="2" type="ORF">K466DRAFT_450097</name>
</gene>
<dbReference type="InterPro" id="IPR000477">
    <property type="entry name" value="RT_dom"/>
</dbReference>
<evidence type="ECO:0000259" key="1">
    <source>
        <dbReference type="Pfam" id="PF00078"/>
    </source>
</evidence>
<feature type="domain" description="Reverse transcriptase" evidence="1">
    <location>
        <begin position="20"/>
        <end position="122"/>
    </location>
</feature>
<feature type="non-terminal residue" evidence="2">
    <location>
        <position position="1"/>
    </location>
</feature>
<dbReference type="EMBL" id="ML211430">
    <property type="protein sequence ID" value="TFK83000.1"/>
    <property type="molecule type" value="Genomic_DNA"/>
</dbReference>
<reference evidence="2 3" key="1">
    <citation type="journal article" date="2019" name="Nat. Ecol. Evol.">
        <title>Megaphylogeny resolves global patterns of mushroom evolution.</title>
        <authorList>
            <person name="Varga T."/>
            <person name="Krizsan K."/>
            <person name="Foldi C."/>
            <person name="Dima B."/>
            <person name="Sanchez-Garcia M."/>
            <person name="Sanchez-Ramirez S."/>
            <person name="Szollosi G.J."/>
            <person name="Szarkandi J.G."/>
            <person name="Papp V."/>
            <person name="Albert L."/>
            <person name="Andreopoulos W."/>
            <person name="Angelini C."/>
            <person name="Antonin V."/>
            <person name="Barry K.W."/>
            <person name="Bougher N.L."/>
            <person name="Buchanan P."/>
            <person name="Buyck B."/>
            <person name="Bense V."/>
            <person name="Catcheside P."/>
            <person name="Chovatia M."/>
            <person name="Cooper J."/>
            <person name="Damon W."/>
            <person name="Desjardin D."/>
            <person name="Finy P."/>
            <person name="Geml J."/>
            <person name="Haridas S."/>
            <person name="Hughes K."/>
            <person name="Justo A."/>
            <person name="Karasinski D."/>
            <person name="Kautmanova I."/>
            <person name="Kiss B."/>
            <person name="Kocsube S."/>
            <person name="Kotiranta H."/>
            <person name="LaButti K.M."/>
            <person name="Lechner B.E."/>
            <person name="Liimatainen K."/>
            <person name="Lipzen A."/>
            <person name="Lukacs Z."/>
            <person name="Mihaltcheva S."/>
            <person name="Morgado L.N."/>
            <person name="Niskanen T."/>
            <person name="Noordeloos M.E."/>
            <person name="Ohm R.A."/>
            <person name="Ortiz-Santana B."/>
            <person name="Ovrebo C."/>
            <person name="Racz N."/>
            <person name="Riley R."/>
            <person name="Savchenko A."/>
            <person name="Shiryaev A."/>
            <person name="Soop K."/>
            <person name="Spirin V."/>
            <person name="Szebenyi C."/>
            <person name="Tomsovsky M."/>
            <person name="Tulloss R.E."/>
            <person name="Uehling J."/>
            <person name="Grigoriev I.V."/>
            <person name="Vagvolgyi C."/>
            <person name="Papp T."/>
            <person name="Martin F.M."/>
            <person name="Miettinen O."/>
            <person name="Hibbett D.S."/>
            <person name="Nagy L.G."/>
        </authorList>
    </citation>
    <scope>NUCLEOTIDE SEQUENCE [LARGE SCALE GENOMIC DNA]</scope>
    <source>
        <strain evidence="2 3">HHB13444</strain>
    </source>
</reference>
<name>A0A5C3P3Y4_9APHY</name>